<comment type="caution">
    <text evidence="3">The sequence shown here is derived from an EMBL/GenBank/DDBJ whole genome shotgun (WGS) entry which is preliminary data.</text>
</comment>
<dbReference type="Proteomes" id="UP000553957">
    <property type="component" value="Unassembled WGS sequence"/>
</dbReference>
<evidence type="ECO:0000313" key="3">
    <source>
        <dbReference type="EMBL" id="NOL43982.1"/>
    </source>
</evidence>
<dbReference type="Pfam" id="PF01170">
    <property type="entry name" value="UPF0020"/>
    <property type="match status" value="1"/>
</dbReference>
<evidence type="ECO:0000313" key="5">
    <source>
        <dbReference type="Proteomes" id="UP000553957"/>
    </source>
</evidence>
<dbReference type="PANTHER" id="PTHR14911">
    <property type="entry name" value="THUMP DOMAIN-CONTAINING"/>
    <property type="match status" value="1"/>
</dbReference>
<keyword evidence="2" id="KW-0808">Transferase</keyword>
<evidence type="ECO:0000313" key="4">
    <source>
        <dbReference type="Proteomes" id="UP000534306"/>
    </source>
</evidence>
<dbReference type="PANTHER" id="PTHR14911:SF13">
    <property type="entry name" value="TRNA (GUANINE(6)-N2)-METHYLTRANSFERASE THUMP3"/>
    <property type="match status" value="1"/>
</dbReference>
<dbReference type="GO" id="GO:0016423">
    <property type="term" value="F:tRNA (guanine) methyltransferase activity"/>
    <property type="evidence" value="ECO:0007669"/>
    <property type="project" value="TreeGrafter"/>
</dbReference>
<dbReference type="SUPFAM" id="SSF53335">
    <property type="entry name" value="S-adenosyl-L-methionine-dependent methyltransferases"/>
    <property type="match status" value="1"/>
</dbReference>
<organism evidence="3 4">
    <name type="scientific">Kribbella sandramycini</name>
    <dbReference type="NCBI Taxonomy" id="60450"/>
    <lineage>
        <taxon>Bacteria</taxon>
        <taxon>Bacillati</taxon>
        <taxon>Actinomycetota</taxon>
        <taxon>Actinomycetes</taxon>
        <taxon>Propionibacteriales</taxon>
        <taxon>Kribbellaceae</taxon>
        <taxon>Kribbella</taxon>
    </lineage>
</organism>
<feature type="domain" description="Ribosomal RNA large subunit methyltransferase K/L-like methyltransferase" evidence="1">
    <location>
        <begin position="154"/>
        <end position="306"/>
    </location>
</feature>
<proteinExistence type="predicted"/>
<dbReference type="InterPro" id="IPR000241">
    <property type="entry name" value="RlmKL-like_Mtase"/>
</dbReference>
<dbReference type="Gene3D" id="3.40.50.150">
    <property type="entry name" value="Vaccinia Virus protein VP39"/>
    <property type="match status" value="1"/>
</dbReference>
<dbReference type="PRINTS" id="PR00507">
    <property type="entry name" value="N12N6MTFRASE"/>
</dbReference>
<dbReference type="AlphaFoldDB" id="A0A7Y4P186"/>
<keyword evidence="4" id="KW-1185">Reference proteome</keyword>
<evidence type="ECO:0000313" key="2">
    <source>
        <dbReference type="EMBL" id="MBB6570851.1"/>
    </source>
</evidence>
<dbReference type="GO" id="GO:0030488">
    <property type="term" value="P:tRNA methylation"/>
    <property type="evidence" value="ECO:0007669"/>
    <property type="project" value="TreeGrafter"/>
</dbReference>
<sequence>MPLVLVRTVSGLERLTAEELAAAGHHLVEVSKRQLIVELSAELLQTPPRLADDLFVVRAVVADPGRTKAGLQAAVAEVDAAADGVFAVSASFNGSRNFSRFDIEDLIGAGLGPGYCSRRAGIRPPTDRTDWRVVLDGKAMWVAERPYFVPLHRRPWRQQTVVGSLHPPVAAAMARLAGITPDLDVLDPFCGAGTLLLEAHAVEPAANYLGIDRELAATKAAQANGDWITWRRGHAAGVSGEWDRVLTNPPWNVRVGIGALAPYAQAWGRVLRGGGVVVALLAAEQVAELAGWEVKEVVEVAAGGRHPRIVVLGQWG</sequence>
<gene>
    <name evidence="2" type="ORF">HNR71_006488</name>
    <name evidence="3" type="ORF">HPO96_27405</name>
</gene>
<accession>A0A7Y4P186</accession>
<reference evidence="3 4" key="1">
    <citation type="submission" date="2020-05" db="EMBL/GenBank/DDBJ databases">
        <title>Genome sequence of Kribbella sandramycini ATCC 39419.</title>
        <authorList>
            <person name="Maclea K.S."/>
            <person name="Fair J.L."/>
        </authorList>
    </citation>
    <scope>NUCLEOTIDE SEQUENCE [LARGE SCALE GENOMIC DNA]</scope>
    <source>
        <strain evidence="3 4">ATCC 39419</strain>
    </source>
</reference>
<dbReference type="InterPro" id="IPR029063">
    <property type="entry name" value="SAM-dependent_MTases_sf"/>
</dbReference>
<dbReference type="EMBL" id="JACHKF010000001">
    <property type="protein sequence ID" value="MBB6570851.1"/>
    <property type="molecule type" value="Genomic_DNA"/>
</dbReference>
<dbReference type="EMBL" id="JABJRC010000007">
    <property type="protein sequence ID" value="NOL43982.1"/>
    <property type="molecule type" value="Genomic_DNA"/>
</dbReference>
<dbReference type="RefSeq" id="WP_171677216.1">
    <property type="nucleotide sequence ID" value="NZ_BAAAGT010000005.1"/>
</dbReference>
<dbReference type="CDD" id="cd02440">
    <property type="entry name" value="AdoMet_MTases"/>
    <property type="match status" value="1"/>
</dbReference>
<keyword evidence="2" id="KW-0489">Methyltransferase</keyword>
<reference evidence="2 5" key="2">
    <citation type="submission" date="2020-08" db="EMBL/GenBank/DDBJ databases">
        <title>Sequencing the genomes of 1000 actinobacteria strains.</title>
        <authorList>
            <person name="Klenk H.-P."/>
        </authorList>
    </citation>
    <scope>NUCLEOTIDE SEQUENCE [LARGE SCALE GENOMIC DNA]</scope>
    <source>
        <strain evidence="2 5">DSM 15626</strain>
    </source>
</reference>
<protein>
    <submittedName>
        <fullName evidence="2">23S rRNA G2445 N2-methylase RlmL</fullName>
    </submittedName>
</protein>
<name>A0A7Y4P186_9ACTN</name>
<dbReference type="Proteomes" id="UP000534306">
    <property type="component" value="Unassembled WGS sequence"/>
</dbReference>
<evidence type="ECO:0000259" key="1">
    <source>
        <dbReference type="Pfam" id="PF01170"/>
    </source>
</evidence>